<dbReference type="InterPro" id="IPR036640">
    <property type="entry name" value="ABC1_TM_sf"/>
</dbReference>
<dbReference type="InterPro" id="IPR039421">
    <property type="entry name" value="Type_1_exporter"/>
</dbReference>
<accession>A0A430A0B1</accession>
<dbReference type="InterPro" id="IPR027417">
    <property type="entry name" value="P-loop_NTPase"/>
</dbReference>
<keyword evidence="4" id="KW-0067">ATP-binding</keyword>
<evidence type="ECO:0000259" key="8">
    <source>
        <dbReference type="PROSITE" id="PS50893"/>
    </source>
</evidence>
<evidence type="ECO:0000313" key="10">
    <source>
        <dbReference type="EMBL" id="RST99744.1"/>
    </source>
</evidence>
<keyword evidence="5 7" id="KW-1133">Transmembrane helix</keyword>
<comment type="caution">
    <text evidence="10">The sequence shown here is derived from an EMBL/GenBank/DDBJ whole genome shotgun (WGS) entry which is preliminary data.</text>
</comment>
<dbReference type="PROSITE" id="PS50893">
    <property type="entry name" value="ABC_TRANSPORTER_2"/>
    <property type="match status" value="1"/>
</dbReference>
<dbReference type="InterPro" id="IPR011527">
    <property type="entry name" value="ABC1_TM_dom"/>
</dbReference>
<dbReference type="Gene3D" id="3.40.50.300">
    <property type="entry name" value="P-loop containing nucleotide triphosphate hydrolases"/>
    <property type="match status" value="1"/>
</dbReference>
<feature type="transmembrane region" description="Helical" evidence="7">
    <location>
        <begin position="233"/>
        <end position="256"/>
    </location>
</feature>
<evidence type="ECO:0000256" key="1">
    <source>
        <dbReference type="ARBA" id="ARBA00004651"/>
    </source>
</evidence>
<dbReference type="PROSITE" id="PS00211">
    <property type="entry name" value="ABC_TRANSPORTER_1"/>
    <property type="match status" value="1"/>
</dbReference>
<proteinExistence type="predicted"/>
<dbReference type="Proteomes" id="UP000287857">
    <property type="component" value="Unassembled WGS sequence"/>
</dbReference>
<feature type="transmembrane region" description="Helical" evidence="7">
    <location>
        <begin position="12"/>
        <end position="39"/>
    </location>
</feature>
<dbReference type="OrthoDB" id="1672195at2"/>
<dbReference type="InterPro" id="IPR003593">
    <property type="entry name" value="AAA+_ATPase"/>
</dbReference>
<evidence type="ECO:0000256" key="4">
    <source>
        <dbReference type="ARBA" id="ARBA00022840"/>
    </source>
</evidence>
<name>A0A430A0B1_9ENTE</name>
<dbReference type="EMBL" id="NGJS01000003">
    <property type="protein sequence ID" value="RST99744.1"/>
    <property type="molecule type" value="Genomic_DNA"/>
</dbReference>
<dbReference type="RefSeq" id="WP_125983279.1">
    <property type="nucleotide sequence ID" value="NZ_NGJS01000003.1"/>
</dbReference>
<dbReference type="AlphaFoldDB" id="A0A430A0B1"/>
<comment type="subcellular location">
    <subcellularLocation>
        <location evidence="1">Cell membrane</location>
        <topology evidence="1">Multi-pass membrane protein</topology>
    </subcellularLocation>
</comment>
<dbReference type="GO" id="GO:0005524">
    <property type="term" value="F:ATP binding"/>
    <property type="evidence" value="ECO:0007669"/>
    <property type="project" value="UniProtKB-KW"/>
</dbReference>
<dbReference type="GO" id="GO:0140359">
    <property type="term" value="F:ABC-type transporter activity"/>
    <property type="evidence" value="ECO:0007669"/>
    <property type="project" value="InterPro"/>
</dbReference>
<dbReference type="CDD" id="cd07346">
    <property type="entry name" value="ABC_6TM_exporters"/>
    <property type="match status" value="1"/>
</dbReference>
<dbReference type="PANTHER" id="PTHR24221">
    <property type="entry name" value="ATP-BINDING CASSETTE SUB-FAMILY B"/>
    <property type="match status" value="1"/>
</dbReference>
<dbReference type="SUPFAM" id="SSF90123">
    <property type="entry name" value="ABC transporter transmembrane region"/>
    <property type="match status" value="1"/>
</dbReference>
<feature type="transmembrane region" description="Helical" evidence="7">
    <location>
        <begin position="262"/>
        <end position="286"/>
    </location>
</feature>
<keyword evidence="3" id="KW-0547">Nucleotide-binding</keyword>
<evidence type="ECO:0000256" key="3">
    <source>
        <dbReference type="ARBA" id="ARBA00022741"/>
    </source>
</evidence>
<dbReference type="Pfam" id="PF00664">
    <property type="entry name" value="ABC_membrane"/>
    <property type="match status" value="1"/>
</dbReference>
<dbReference type="SUPFAM" id="SSF52540">
    <property type="entry name" value="P-loop containing nucleoside triphosphate hydrolases"/>
    <property type="match status" value="1"/>
</dbReference>
<dbReference type="InterPro" id="IPR017871">
    <property type="entry name" value="ABC_transporter-like_CS"/>
</dbReference>
<feature type="transmembrane region" description="Helical" evidence="7">
    <location>
        <begin position="148"/>
        <end position="166"/>
    </location>
</feature>
<evidence type="ECO:0000256" key="7">
    <source>
        <dbReference type="SAM" id="Phobius"/>
    </source>
</evidence>
<dbReference type="Pfam" id="PF00005">
    <property type="entry name" value="ABC_tran"/>
    <property type="match status" value="1"/>
</dbReference>
<sequence>MMIFSYGDKKAFFLTACLSIVSSFSAVFSAYIMGSYINIATKGNIEQLQKIIMVTIAGLVFFYAIKLALGYATNQLIYSCNTTIKERLFQAALSPANQQSIKEQISLMTNDLKQLETKGLLSEVTILQNSLVFISAISYSFFLDIKTTIAFILASIVPTLVTKLFSKKIKKTSENWSQQNGKYVGKLTDYFSGIDTIINYGAETTANKDFKKSIVSLEGALKKMNNTVNVSSTTTYSVASIAVFGCAFGFGVYQVIQGGLSVGALLAITQVSNFIINPLLIVVTAVNDRKTAAETMDKIRKIRITEQEKMPSIDIELLQVEGGGITIDDKELFSHLDLTIEKGDKVLIAAPSGYGKSTLLKALAGFSSFSQGAYYVNDENTLTTNLQTSFSLIKQRPFIFDNTILFNLTMGNEYSEADIQAAVEASGMSDFVSEKGLDYPVGENGSNLSGGQLQRLEIGRGLLSHRSTILADEITSALDPEMSQKVSDYLLNSNLTLIEVAHKVSAEQLRKYTKVVYLDQLDSSLI</sequence>
<dbReference type="GO" id="GO:0016887">
    <property type="term" value="F:ATP hydrolysis activity"/>
    <property type="evidence" value="ECO:0007669"/>
    <property type="project" value="InterPro"/>
</dbReference>
<protein>
    <recommendedName>
        <fullName evidence="12">ABC transporter ATP-binding protein</fullName>
    </recommendedName>
</protein>
<evidence type="ECO:0008006" key="12">
    <source>
        <dbReference type="Google" id="ProtNLM"/>
    </source>
</evidence>
<dbReference type="GO" id="GO:0005886">
    <property type="term" value="C:plasma membrane"/>
    <property type="evidence" value="ECO:0007669"/>
    <property type="project" value="UniProtKB-SubCell"/>
</dbReference>
<dbReference type="SMART" id="SM00382">
    <property type="entry name" value="AAA"/>
    <property type="match status" value="1"/>
</dbReference>
<evidence type="ECO:0000256" key="5">
    <source>
        <dbReference type="ARBA" id="ARBA00022989"/>
    </source>
</evidence>
<evidence type="ECO:0000256" key="6">
    <source>
        <dbReference type="ARBA" id="ARBA00023136"/>
    </source>
</evidence>
<feature type="domain" description="ABC transmembrane type-1" evidence="9">
    <location>
        <begin position="13"/>
        <end position="291"/>
    </location>
</feature>
<dbReference type="GO" id="GO:0034040">
    <property type="term" value="F:ATPase-coupled lipid transmembrane transporter activity"/>
    <property type="evidence" value="ECO:0007669"/>
    <property type="project" value="TreeGrafter"/>
</dbReference>
<evidence type="ECO:0000259" key="9">
    <source>
        <dbReference type="PROSITE" id="PS50929"/>
    </source>
</evidence>
<gene>
    <name evidence="10" type="ORF">CBF37_03195</name>
</gene>
<feature type="domain" description="ABC transporter" evidence="8">
    <location>
        <begin position="318"/>
        <end position="526"/>
    </location>
</feature>
<dbReference type="PROSITE" id="PS50929">
    <property type="entry name" value="ABC_TM1F"/>
    <property type="match status" value="1"/>
</dbReference>
<dbReference type="InterPro" id="IPR003439">
    <property type="entry name" value="ABC_transporter-like_ATP-bd"/>
</dbReference>
<dbReference type="Gene3D" id="1.20.1560.10">
    <property type="entry name" value="ABC transporter type 1, transmembrane domain"/>
    <property type="match status" value="1"/>
</dbReference>
<reference evidence="10 11" key="1">
    <citation type="submission" date="2017-05" db="EMBL/GenBank/DDBJ databases">
        <title>Vagococcus spp. assemblies.</title>
        <authorList>
            <person name="Gulvik C.A."/>
        </authorList>
    </citation>
    <scope>NUCLEOTIDE SEQUENCE [LARGE SCALE GENOMIC DNA]</scope>
    <source>
        <strain evidence="10 11">SS1995</strain>
    </source>
</reference>
<keyword evidence="6 7" id="KW-0472">Membrane</keyword>
<organism evidence="10 11">
    <name type="scientific">Vagococcus vulneris</name>
    <dbReference type="NCBI Taxonomy" id="1977869"/>
    <lineage>
        <taxon>Bacteria</taxon>
        <taxon>Bacillati</taxon>
        <taxon>Bacillota</taxon>
        <taxon>Bacilli</taxon>
        <taxon>Lactobacillales</taxon>
        <taxon>Enterococcaceae</taxon>
        <taxon>Vagococcus</taxon>
    </lineage>
</organism>
<evidence type="ECO:0000313" key="11">
    <source>
        <dbReference type="Proteomes" id="UP000287857"/>
    </source>
</evidence>
<keyword evidence="2 7" id="KW-0812">Transmembrane</keyword>
<feature type="transmembrane region" description="Helical" evidence="7">
    <location>
        <begin position="120"/>
        <end position="142"/>
    </location>
</feature>
<dbReference type="PANTHER" id="PTHR24221:SF654">
    <property type="entry name" value="ATP-BINDING CASSETTE SUB-FAMILY B MEMBER 6"/>
    <property type="match status" value="1"/>
</dbReference>
<keyword evidence="11" id="KW-1185">Reference proteome</keyword>
<evidence type="ECO:0000256" key="2">
    <source>
        <dbReference type="ARBA" id="ARBA00022692"/>
    </source>
</evidence>
<feature type="transmembrane region" description="Helical" evidence="7">
    <location>
        <begin position="51"/>
        <end position="69"/>
    </location>
</feature>